<organism evidence="2 3">
    <name type="scientific">Xylanimonas oleitrophica</name>
    <dbReference type="NCBI Taxonomy" id="2607479"/>
    <lineage>
        <taxon>Bacteria</taxon>
        <taxon>Bacillati</taxon>
        <taxon>Actinomycetota</taxon>
        <taxon>Actinomycetes</taxon>
        <taxon>Micrococcales</taxon>
        <taxon>Promicromonosporaceae</taxon>
        <taxon>Xylanimonas</taxon>
    </lineage>
</organism>
<name>A0A2W5YJ63_9MICO</name>
<keyword evidence="3" id="KW-1185">Reference proteome</keyword>
<dbReference type="RefSeq" id="WP_111249575.1">
    <property type="nucleotide sequence ID" value="NZ_QKWH01000001.1"/>
</dbReference>
<dbReference type="AlphaFoldDB" id="A0A2W5YJ63"/>
<gene>
    <name evidence="2" type="ORF">DNL40_02245</name>
</gene>
<accession>A0A2W5YJ63</accession>
<proteinExistence type="predicted"/>
<protein>
    <submittedName>
        <fullName evidence="2">Uncharacterized protein</fullName>
    </submittedName>
</protein>
<feature type="region of interest" description="Disordered" evidence="1">
    <location>
        <begin position="117"/>
        <end position="149"/>
    </location>
</feature>
<evidence type="ECO:0000256" key="1">
    <source>
        <dbReference type="SAM" id="MobiDB-lite"/>
    </source>
</evidence>
<evidence type="ECO:0000313" key="3">
    <source>
        <dbReference type="Proteomes" id="UP000248783"/>
    </source>
</evidence>
<feature type="region of interest" description="Disordered" evidence="1">
    <location>
        <begin position="76"/>
        <end position="104"/>
    </location>
</feature>
<dbReference type="EMBL" id="QKWH01000001">
    <property type="protein sequence ID" value="PZR55211.1"/>
    <property type="molecule type" value="Genomic_DNA"/>
</dbReference>
<evidence type="ECO:0000313" key="2">
    <source>
        <dbReference type="EMBL" id="PZR55211.1"/>
    </source>
</evidence>
<comment type="caution">
    <text evidence="2">The sequence shown here is derived from an EMBL/GenBank/DDBJ whole genome shotgun (WGS) entry which is preliminary data.</text>
</comment>
<reference evidence="2 3" key="1">
    <citation type="submission" date="2018-06" db="EMBL/GenBank/DDBJ databases">
        <title>Whole genome sequencing of a novel hydrocarbon degrading bacterial strain, PW21 isolated from oil contaminated produced water sample.</title>
        <authorList>
            <person name="Nagkirti P."/>
            <person name="Shaikh A."/>
            <person name="Gowdaman V."/>
            <person name="Engineer A.E."/>
            <person name="Dagar S."/>
            <person name="Dhakephalkar P.K."/>
        </authorList>
    </citation>
    <scope>NUCLEOTIDE SEQUENCE [LARGE SCALE GENOMIC DNA]</scope>
    <source>
        <strain evidence="2 3">PW21</strain>
    </source>
</reference>
<dbReference type="Proteomes" id="UP000248783">
    <property type="component" value="Unassembled WGS sequence"/>
</dbReference>
<sequence length="149" mass="16695">MKTNAWTHPTTGQIRHYLDNYEVWGLIAYDVHGVANRGRVLSAKFWLDQDGVLHIDRLEERGQIREYKLRAAIEAALAPAPEGEPAPETAETQAAETEATEAATEAQADLAFAAHVATLDDEPPAEEPYATRPRRTTMRPGWSNARRYR</sequence>